<dbReference type="OrthoDB" id="4947588at2"/>
<keyword evidence="3" id="KW-1185">Reference proteome</keyword>
<protein>
    <recommendedName>
        <fullName evidence="4">PRC-barrel domain-containing protein</fullName>
    </recommendedName>
</protein>
<name>A0A021VUI8_9CELL</name>
<gene>
    <name evidence="2" type="ORF">N866_18715</name>
</gene>
<evidence type="ECO:0008006" key="4">
    <source>
        <dbReference type="Google" id="ProtNLM"/>
    </source>
</evidence>
<feature type="region of interest" description="Disordered" evidence="1">
    <location>
        <begin position="38"/>
        <end position="59"/>
    </location>
</feature>
<accession>A0A021VUI8</accession>
<comment type="caution">
    <text evidence="2">The sequence shown here is derived from an EMBL/GenBank/DDBJ whole genome shotgun (WGS) entry which is preliminary data.</text>
</comment>
<evidence type="ECO:0000256" key="1">
    <source>
        <dbReference type="SAM" id="MobiDB-lite"/>
    </source>
</evidence>
<dbReference type="Proteomes" id="UP000019753">
    <property type="component" value="Unassembled WGS sequence"/>
</dbReference>
<reference evidence="2 3" key="1">
    <citation type="submission" date="2014-01" db="EMBL/GenBank/DDBJ databases">
        <title>Actinotalea ferrariae CF5-4.</title>
        <authorList>
            <person name="Chen F."/>
            <person name="Li Y."/>
            <person name="Wang G."/>
        </authorList>
    </citation>
    <scope>NUCLEOTIDE SEQUENCE [LARGE SCALE GENOMIC DNA]</scope>
    <source>
        <strain evidence="2 3">CF5-4</strain>
    </source>
</reference>
<evidence type="ECO:0000313" key="3">
    <source>
        <dbReference type="Proteomes" id="UP000019753"/>
    </source>
</evidence>
<evidence type="ECO:0000313" key="2">
    <source>
        <dbReference type="EMBL" id="EYR63715.1"/>
    </source>
</evidence>
<dbReference type="EMBL" id="AXCW01000074">
    <property type="protein sequence ID" value="EYR63715.1"/>
    <property type="molecule type" value="Genomic_DNA"/>
</dbReference>
<organism evidence="2 3">
    <name type="scientific">Actinotalea ferrariae CF5-4</name>
    <dbReference type="NCBI Taxonomy" id="948458"/>
    <lineage>
        <taxon>Bacteria</taxon>
        <taxon>Bacillati</taxon>
        <taxon>Actinomycetota</taxon>
        <taxon>Actinomycetes</taxon>
        <taxon>Micrococcales</taxon>
        <taxon>Cellulomonadaceae</taxon>
        <taxon>Actinotalea</taxon>
    </lineage>
</organism>
<dbReference type="AlphaFoldDB" id="A0A021VUI8"/>
<sequence>MSADAFGDPVRAITLVREGMPVVDVHGQKLGKVKDVRLGDPDAVTGEGQEGVLDDDGPPASAASWLSRTGYVRIHKGLFGGDRWVSGDDVATVDDDETVHLAIDEGALVR</sequence>
<proteinExistence type="predicted"/>
<dbReference type="RefSeq" id="WP_034225322.1">
    <property type="nucleotide sequence ID" value="NZ_AXCW01000074.1"/>
</dbReference>